<reference evidence="2" key="1">
    <citation type="submission" date="2020-07" db="EMBL/GenBank/DDBJ databases">
        <title>The High-quality genome of the commercially important snow crab, Chionoecetes opilio.</title>
        <authorList>
            <person name="Jeong J.-H."/>
            <person name="Ryu S."/>
        </authorList>
    </citation>
    <scope>NUCLEOTIDE SEQUENCE</scope>
    <source>
        <strain evidence="2">MADBK_172401_WGS</strain>
        <tissue evidence="2">Digestive gland</tissue>
    </source>
</reference>
<dbReference type="Proteomes" id="UP000770661">
    <property type="component" value="Unassembled WGS sequence"/>
</dbReference>
<dbReference type="AlphaFoldDB" id="A0A8J5D419"/>
<dbReference type="GO" id="GO:0004065">
    <property type="term" value="F:arylsulfatase activity"/>
    <property type="evidence" value="ECO:0007669"/>
    <property type="project" value="TreeGrafter"/>
</dbReference>
<proteinExistence type="inferred from homology"/>
<organism evidence="2 3">
    <name type="scientific">Chionoecetes opilio</name>
    <name type="common">Atlantic snow crab</name>
    <name type="synonym">Cancer opilio</name>
    <dbReference type="NCBI Taxonomy" id="41210"/>
    <lineage>
        <taxon>Eukaryota</taxon>
        <taxon>Metazoa</taxon>
        <taxon>Ecdysozoa</taxon>
        <taxon>Arthropoda</taxon>
        <taxon>Crustacea</taxon>
        <taxon>Multicrustacea</taxon>
        <taxon>Malacostraca</taxon>
        <taxon>Eumalacostraca</taxon>
        <taxon>Eucarida</taxon>
        <taxon>Decapoda</taxon>
        <taxon>Pleocyemata</taxon>
        <taxon>Brachyura</taxon>
        <taxon>Eubrachyura</taxon>
        <taxon>Majoidea</taxon>
        <taxon>Majidae</taxon>
        <taxon>Chionoecetes</taxon>
    </lineage>
</organism>
<dbReference type="Gene3D" id="3.40.720.10">
    <property type="entry name" value="Alkaline Phosphatase, subunit A"/>
    <property type="match status" value="1"/>
</dbReference>
<sequence>MLSSVGILVALLAISSPSPRRVLAVAWVAAMVSLLVAARKKAVEAPIQLDGLSQRLVDESRSFLQAHAPRRGAILPDARLRHAPHAHFSRRLIGQGRENTAGPEALCPLRCHRYGDNVEEMEQSDNTVVYFTSDQGGTSRLWRHRERIGGYNGRFKGGKRQEDRRAACACRGIFRWPGHIPRGVTLDTPTSLRDLMPTLLSMAALPRLQYLVPRAASTSGFPLMGYGDHIKKMPSPNKWLAGTTHCG</sequence>
<keyword evidence="3" id="KW-1185">Reference proteome</keyword>
<name>A0A8J5D419_CHIOP</name>
<evidence type="ECO:0000256" key="1">
    <source>
        <dbReference type="ARBA" id="ARBA00008779"/>
    </source>
</evidence>
<dbReference type="EMBL" id="JACEEZ010002698">
    <property type="protein sequence ID" value="KAG0728040.1"/>
    <property type="molecule type" value="Genomic_DNA"/>
</dbReference>
<dbReference type="OrthoDB" id="103349at2759"/>
<gene>
    <name evidence="2" type="primary">STS_3</name>
    <name evidence="2" type="ORF">GWK47_033297</name>
</gene>
<protein>
    <submittedName>
        <fullName evidence="2">Steryl-sulfatase</fullName>
    </submittedName>
</protein>
<evidence type="ECO:0000313" key="2">
    <source>
        <dbReference type="EMBL" id="KAG0728040.1"/>
    </source>
</evidence>
<evidence type="ECO:0000313" key="3">
    <source>
        <dbReference type="Proteomes" id="UP000770661"/>
    </source>
</evidence>
<accession>A0A8J5D419</accession>
<dbReference type="Gene3D" id="1.10.287.550">
    <property type="entry name" value="Helix hairpin bin"/>
    <property type="match status" value="1"/>
</dbReference>
<dbReference type="PANTHER" id="PTHR42693">
    <property type="entry name" value="ARYLSULFATASE FAMILY MEMBER"/>
    <property type="match status" value="1"/>
</dbReference>
<dbReference type="InterPro" id="IPR017850">
    <property type="entry name" value="Alkaline_phosphatase_core_sf"/>
</dbReference>
<dbReference type="PANTHER" id="PTHR42693:SF33">
    <property type="entry name" value="ARYLSULFATASE"/>
    <property type="match status" value="1"/>
</dbReference>
<dbReference type="InterPro" id="IPR050738">
    <property type="entry name" value="Sulfatase"/>
</dbReference>
<comment type="caution">
    <text evidence="2">The sequence shown here is derived from an EMBL/GenBank/DDBJ whole genome shotgun (WGS) entry which is preliminary data.</text>
</comment>
<comment type="similarity">
    <text evidence="1">Belongs to the sulfatase family.</text>
</comment>
<dbReference type="SUPFAM" id="SSF53649">
    <property type="entry name" value="Alkaline phosphatase-like"/>
    <property type="match status" value="1"/>
</dbReference>